<sequence>MAVGPNSALVSSHLETDISCSQNGSMKLSKMSWCTAALRVLFIGTKGKISSPTLSCPLHQTSHLTQCSQASTVLLVTAKPKLIHCIDRQRGVFQISTTSPWLQSPESVCFTPQQPTFCIAPGHVWLGCSCSFMETLFMNISTNYY</sequence>
<keyword evidence="2" id="KW-1185">Reference proteome</keyword>
<dbReference type="Proteomes" id="UP001434883">
    <property type="component" value="Unassembled WGS sequence"/>
</dbReference>
<evidence type="ECO:0000313" key="1">
    <source>
        <dbReference type="EMBL" id="MEQ2208544.1"/>
    </source>
</evidence>
<evidence type="ECO:0000313" key="2">
    <source>
        <dbReference type="Proteomes" id="UP001434883"/>
    </source>
</evidence>
<gene>
    <name evidence="1" type="ORF">XENOCAPTIV_005497</name>
</gene>
<name>A0ABV0RKH9_9TELE</name>
<comment type="caution">
    <text evidence="1">The sequence shown here is derived from an EMBL/GenBank/DDBJ whole genome shotgun (WGS) entry which is preliminary data.</text>
</comment>
<protein>
    <submittedName>
        <fullName evidence="1">Uncharacterized protein</fullName>
    </submittedName>
</protein>
<organism evidence="1 2">
    <name type="scientific">Xenoophorus captivus</name>
    <dbReference type="NCBI Taxonomy" id="1517983"/>
    <lineage>
        <taxon>Eukaryota</taxon>
        <taxon>Metazoa</taxon>
        <taxon>Chordata</taxon>
        <taxon>Craniata</taxon>
        <taxon>Vertebrata</taxon>
        <taxon>Euteleostomi</taxon>
        <taxon>Actinopterygii</taxon>
        <taxon>Neopterygii</taxon>
        <taxon>Teleostei</taxon>
        <taxon>Neoteleostei</taxon>
        <taxon>Acanthomorphata</taxon>
        <taxon>Ovalentaria</taxon>
        <taxon>Atherinomorphae</taxon>
        <taxon>Cyprinodontiformes</taxon>
        <taxon>Goodeidae</taxon>
        <taxon>Xenoophorus</taxon>
    </lineage>
</organism>
<accession>A0ABV0RKH9</accession>
<dbReference type="EMBL" id="JAHRIN010050572">
    <property type="protein sequence ID" value="MEQ2208544.1"/>
    <property type="molecule type" value="Genomic_DNA"/>
</dbReference>
<proteinExistence type="predicted"/>
<reference evidence="1 2" key="1">
    <citation type="submission" date="2021-06" db="EMBL/GenBank/DDBJ databases">
        <authorList>
            <person name="Palmer J.M."/>
        </authorList>
    </citation>
    <scope>NUCLEOTIDE SEQUENCE [LARGE SCALE GENOMIC DNA]</scope>
    <source>
        <strain evidence="1 2">XC_2019</strain>
        <tissue evidence="1">Muscle</tissue>
    </source>
</reference>